<dbReference type="InterPro" id="IPR016142">
    <property type="entry name" value="Citrate_synth-like_lrg_a-sub"/>
</dbReference>
<evidence type="ECO:0000259" key="6">
    <source>
        <dbReference type="Pfam" id="PF12728"/>
    </source>
</evidence>
<dbReference type="InterPro" id="IPR036969">
    <property type="entry name" value="Citrate_synthase_sf"/>
</dbReference>
<dbReference type="PANTHER" id="PTHR11739">
    <property type="entry name" value="CITRATE SYNTHASE"/>
    <property type="match status" value="1"/>
</dbReference>
<evidence type="ECO:0000313" key="8">
    <source>
        <dbReference type="Proteomes" id="UP000198781"/>
    </source>
</evidence>
<evidence type="ECO:0000256" key="1">
    <source>
        <dbReference type="ARBA" id="ARBA00004751"/>
    </source>
</evidence>
<proteinExistence type="inferred from homology"/>
<reference evidence="7 8" key="1">
    <citation type="submission" date="2016-10" db="EMBL/GenBank/DDBJ databases">
        <authorList>
            <person name="de Groot N.N."/>
        </authorList>
    </citation>
    <scope>NUCLEOTIDE SEQUENCE [LARGE SCALE GENOMIC DNA]</scope>
    <source>
        <strain evidence="7 8">DSM 16619</strain>
    </source>
</reference>
<protein>
    <recommendedName>
        <fullName evidence="3">citrate synthase (unknown stereospecificity)</fullName>
        <ecNumber evidence="3">2.3.3.16</ecNumber>
    </recommendedName>
</protein>
<dbReference type="SUPFAM" id="SSF48256">
    <property type="entry name" value="Citrate synthase"/>
    <property type="match status" value="1"/>
</dbReference>
<dbReference type="UniPathway" id="UPA00223">
    <property type="reaction ID" value="UER00717"/>
</dbReference>
<feature type="domain" description="Helix-turn-helix" evidence="6">
    <location>
        <begin position="4"/>
        <end position="54"/>
    </location>
</feature>
<gene>
    <name evidence="7" type="ORF">SAMN05192589_101252</name>
</gene>
<dbReference type="PRINTS" id="PR00143">
    <property type="entry name" value="CITRTSNTHASE"/>
</dbReference>
<dbReference type="Proteomes" id="UP000198781">
    <property type="component" value="Unassembled WGS sequence"/>
</dbReference>
<feature type="region of interest" description="Disordered" evidence="5">
    <location>
        <begin position="381"/>
        <end position="405"/>
    </location>
</feature>
<sequence>MPVYLSAPEAATRLGVSRQTLYAYVSRGLLQAHAGETPRESRYLQDDVERLAGQRTRGRKPKEVVKAALDWGLPVLESTITLIEDGQLYYRGENAISLAAGCTVEDLAGLLWGCPERSAFGPDAPALPAAMAALQPCLAGRRLEETLLLLFAAGTEDGSTAAWQASPERLAEGCGALVRLLAACLLNTAPHAAPVHQQCASAWRLNHQGADLIRQALVLCADHELNASSFTARCVASTGASLRAAVVGGLAALTGGKHGGTTARVEALWDELDRSASPEQRLRQRLARGEDLPGFGHHLYPQGDVRAESLLRQLLPHNDHLKNWIAEAQALTGQRPSIDFALVALRRHLALPEGAAFGLFALGRSIGWLAHAMEQRHSGQLIRPRAAYTGPRPAQPTENRRSSAL</sequence>
<dbReference type="Gene3D" id="1.10.230.10">
    <property type="entry name" value="Cytochrome P450-Terp, domain 2"/>
    <property type="match status" value="1"/>
</dbReference>
<dbReference type="OrthoDB" id="9800864at2"/>
<evidence type="ECO:0000256" key="3">
    <source>
        <dbReference type="ARBA" id="ARBA00012972"/>
    </source>
</evidence>
<organism evidence="7 8">
    <name type="scientific">Paracidovorax valerianellae</name>
    <dbReference type="NCBI Taxonomy" id="187868"/>
    <lineage>
        <taxon>Bacteria</taxon>
        <taxon>Pseudomonadati</taxon>
        <taxon>Pseudomonadota</taxon>
        <taxon>Betaproteobacteria</taxon>
        <taxon>Burkholderiales</taxon>
        <taxon>Comamonadaceae</taxon>
        <taxon>Paracidovorax</taxon>
    </lineage>
</organism>
<dbReference type="InterPro" id="IPR002020">
    <property type="entry name" value="Citrate_synthase"/>
</dbReference>
<evidence type="ECO:0000256" key="5">
    <source>
        <dbReference type="SAM" id="MobiDB-lite"/>
    </source>
</evidence>
<accession>A0A1G6IWR9</accession>
<keyword evidence="4" id="KW-0808">Transferase</keyword>
<dbReference type="GO" id="GO:0036440">
    <property type="term" value="F:citrate synthase activity"/>
    <property type="evidence" value="ECO:0007669"/>
    <property type="project" value="UniProtKB-EC"/>
</dbReference>
<dbReference type="GO" id="GO:0006099">
    <property type="term" value="P:tricarboxylic acid cycle"/>
    <property type="evidence" value="ECO:0007669"/>
    <property type="project" value="UniProtKB-UniPathway"/>
</dbReference>
<dbReference type="InterPro" id="IPR041657">
    <property type="entry name" value="HTH_17"/>
</dbReference>
<evidence type="ECO:0000256" key="4">
    <source>
        <dbReference type="ARBA" id="ARBA00022679"/>
    </source>
</evidence>
<keyword evidence="8" id="KW-1185">Reference proteome</keyword>
<dbReference type="Gene3D" id="1.10.580.10">
    <property type="entry name" value="Citrate Synthase, domain 1"/>
    <property type="match status" value="1"/>
</dbReference>
<dbReference type="RefSeq" id="WP_092739511.1">
    <property type="nucleotide sequence ID" value="NZ_FMZC01000001.1"/>
</dbReference>
<dbReference type="EMBL" id="FMZC01000001">
    <property type="protein sequence ID" value="SDC10206.1"/>
    <property type="molecule type" value="Genomic_DNA"/>
</dbReference>
<evidence type="ECO:0000313" key="7">
    <source>
        <dbReference type="EMBL" id="SDC10206.1"/>
    </source>
</evidence>
<dbReference type="STRING" id="187868.SAMN05192589_101252"/>
<dbReference type="InterPro" id="IPR016143">
    <property type="entry name" value="Citrate_synth-like_sm_a-sub"/>
</dbReference>
<evidence type="ECO:0000256" key="2">
    <source>
        <dbReference type="ARBA" id="ARBA00010566"/>
    </source>
</evidence>
<dbReference type="AlphaFoldDB" id="A0A1G6IWR9"/>
<dbReference type="EC" id="2.3.3.16" evidence="3"/>
<dbReference type="Pfam" id="PF12728">
    <property type="entry name" value="HTH_17"/>
    <property type="match status" value="1"/>
</dbReference>
<dbReference type="CDD" id="cd06102">
    <property type="entry name" value="citrate_synt_like_2"/>
    <property type="match status" value="1"/>
</dbReference>
<comment type="pathway">
    <text evidence="1">Carbohydrate metabolism; tricarboxylic acid cycle; isocitrate from oxaloacetate: step 1/2.</text>
</comment>
<comment type="similarity">
    <text evidence="2">Belongs to the citrate synthase family.</text>
</comment>
<dbReference type="Pfam" id="PF00285">
    <property type="entry name" value="Citrate_synt"/>
    <property type="match status" value="1"/>
</dbReference>
<dbReference type="GO" id="GO:0005829">
    <property type="term" value="C:cytosol"/>
    <property type="evidence" value="ECO:0007669"/>
    <property type="project" value="TreeGrafter"/>
</dbReference>
<name>A0A1G6IWR9_9BURK</name>
<dbReference type="GO" id="GO:0005975">
    <property type="term" value="P:carbohydrate metabolic process"/>
    <property type="evidence" value="ECO:0007669"/>
    <property type="project" value="TreeGrafter"/>
</dbReference>
<dbReference type="PANTHER" id="PTHR11739:SF4">
    <property type="entry name" value="CITRATE SYNTHASE, PEROXISOMAL"/>
    <property type="match status" value="1"/>
</dbReference>